<reference evidence="1" key="1">
    <citation type="submission" date="2022-07" db="EMBL/GenBank/DDBJ databases">
        <title>Phylogenomic reconstructions and comparative analyses of Kickxellomycotina fungi.</title>
        <authorList>
            <person name="Reynolds N.K."/>
            <person name="Stajich J.E."/>
            <person name="Barry K."/>
            <person name="Grigoriev I.V."/>
            <person name="Crous P."/>
            <person name="Smith M.E."/>
        </authorList>
    </citation>
    <scope>NUCLEOTIDE SEQUENCE</scope>
    <source>
        <strain evidence="1">CBS 109366</strain>
    </source>
</reference>
<gene>
    <name evidence="1" type="ORF">IWQ57_001645</name>
</gene>
<keyword evidence="2" id="KW-1185">Reference proteome</keyword>
<sequence>MTEVKIQTAPFDARFPNVNQTKRCWQSYFDYTKCTAAKGEDYPPCKQFLRTYMTVCPNEWIERWDAQKEEGTYPGALVLERAGQAPVRVETPSYVKYTRRGLQPHLLPDVAAGLGAQPAATRVQLEDFLDKDSSHRGRFGGGLREFAALGRADIAILDVLDPTTTARTAKAEAKAMVIDGAGGTRRLSPELFAELADALKPDVVVPPADYIEEPLPSLEHGKRIQKSAARSARWLDECLARIAHPAAVFAPVMGSHCPTQRTMYATMLAARKDVAGYSFNDISLALPFGRKLELAQRSLAILDPALPRYMAGASAPDAALQAVLGGIDLVDSSYPYAVTEQGFASTYALSSDGGASGHLDMWQDAMRADFGPLVDGCSCPTCARHHRAYIHHLLLTKEMLATVLLQVHNLHVYQRFFADIRASLARDTLRADAERFLRHYGCDGPEPAAAFGELRLLATQLATPTTKIQRQRHAEQPSG</sequence>
<accession>A0ACC1K3K6</accession>
<organism evidence="1 2">
    <name type="scientific">Coemansia nantahalensis</name>
    <dbReference type="NCBI Taxonomy" id="2789366"/>
    <lineage>
        <taxon>Eukaryota</taxon>
        <taxon>Fungi</taxon>
        <taxon>Fungi incertae sedis</taxon>
        <taxon>Zoopagomycota</taxon>
        <taxon>Kickxellomycotina</taxon>
        <taxon>Kickxellomycetes</taxon>
        <taxon>Kickxellales</taxon>
        <taxon>Kickxellaceae</taxon>
        <taxon>Coemansia</taxon>
    </lineage>
</organism>
<name>A0ACC1K3K6_9FUNG</name>
<comment type="caution">
    <text evidence="1">The sequence shown here is derived from an EMBL/GenBank/DDBJ whole genome shotgun (WGS) entry which is preliminary data.</text>
</comment>
<proteinExistence type="predicted"/>
<protein>
    <submittedName>
        <fullName evidence="1">Uncharacterized protein</fullName>
    </submittedName>
</protein>
<evidence type="ECO:0000313" key="2">
    <source>
        <dbReference type="Proteomes" id="UP001140234"/>
    </source>
</evidence>
<dbReference type="EMBL" id="JANBUJ010000327">
    <property type="protein sequence ID" value="KAJ2772721.1"/>
    <property type="molecule type" value="Genomic_DNA"/>
</dbReference>
<evidence type="ECO:0000313" key="1">
    <source>
        <dbReference type="EMBL" id="KAJ2772721.1"/>
    </source>
</evidence>
<dbReference type="Proteomes" id="UP001140234">
    <property type="component" value="Unassembled WGS sequence"/>
</dbReference>